<evidence type="ECO:0000313" key="5">
    <source>
        <dbReference type="Proteomes" id="UP001183809"/>
    </source>
</evidence>
<evidence type="ECO:0000259" key="3">
    <source>
        <dbReference type="Pfam" id="PF22725"/>
    </source>
</evidence>
<dbReference type="Proteomes" id="UP001183809">
    <property type="component" value="Unassembled WGS sequence"/>
</dbReference>
<feature type="region of interest" description="Disordered" evidence="1">
    <location>
        <begin position="1"/>
        <end position="37"/>
    </location>
</feature>
<comment type="caution">
    <text evidence="4">The sequence shown here is derived from an EMBL/GenBank/DDBJ whole genome shotgun (WGS) entry which is preliminary data.</text>
</comment>
<dbReference type="Gene3D" id="3.30.360.10">
    <property type="entry name" value="Dihydrodipicolinate Reductase, domain 2"/>
    <property type="match status" value="1"/>
</dbReference>
<dbReference type="InterPro" id="IPR036291">
    <property type="entry name" value="NAD(P)-bd_dom_sf"/>
</dbReference>
<dbReference type="SUPFAM" id="SSF51735">
    <property type="entry name" value="NAD(P)-binding Rossmann-fold domains"/>
    <property type="match status" value="1"/>
</dbReference>
<protein>
    <submittedName>
        <fullName evidence="4">Gfo/Idh/MocA family oxidoreductase</fullName>
    </submittedName>
</protein>
<name>A0ABU2U5D9_9ACTN</name>
<evidence type="ECO:0000259" key="2">
    <source>
        <dbReference type="Pfam" id="PF01408"/>
    </source>
</evidence>
<reference evidence="5" key="1">
    <citation type="submission" date="2023-07" db="EMBL/GenBank/DDBJ databases">
        <title>30 novel species of actinomycetes from the DSMZ collection.</title>
        <authorList>
            <person name="Nouioui I."/>
        </authorList>
    </citation>
    <scope>NUCLEOTIDE SEQUENCE [LARGE SCALE GENOMIC DNA]</scope>
    <source>
        <strain evidence="5">DSM 41699</strain>
    </source>
</reference>
<feature type="region of interest" description="Disordered" evidence="1">
    <location>
        <begin position="405"/>
        <end position="432"/>
    </location>
</feature>
<evidence type="ECO:0000256" key="1">
    <source>
        <dbReference type="SAM" id="MobiDB-lite"/>
    </source>
</evidence>
<dbReference type="Pfam" id="PF01408">
    <property type="entry name" value="GFO_IDH_MocA"/>
    <property type="match status" value="1"/>
</dbReference>
<dbReference type="RefSeq" id="WP_311699652.1">
    <property type="nucleotide sequence ID" value="NZ_JAVREY010000068.1"/>
</dbReference>
<dbReference type="Pfam" id="PF22725">
    <property type="entry name" value="GFO_IDH_MocA_C3"/>
    <property type="match status" value="1"/>
</dbReference>
<dbReference type="EMBL" id="JAVREY010000068">
    <property type="protein sequence ID" value="MDT0468207.1"/>
    <property type="molecule type" value="Genomic_DNA"/>
</dbReference>
<dbReference type="InterPro" id="IPR000683">
    <property type="entry name" value="Gfo/Idh/MocA-like_OxRdtase_N"/>
</dbReference>
<dbReference type="Gene3D" id="3.40.50.720">
    <property type="entry name" value="NAD(P)-binding Rossmann-like Domain"/>
    <property type="match status" value="1"/>
</dbReference>
<feature type="compositionally biased region" description="Basic and acidic residues" evidence="1">
    <location>
        <begin position="28"/>
        <end position="37"/>
    </location>
</feature>
<dbReference type="PANTHER" id="PTHR43249:SF1">
    <property type="entry name" value="D-GLUCOSIDE 3-DEHYDROGENASE"/>
    <property type="match status" value="1"/>
</dbReference>
<sequence length="449" mass="48079">MPTARNASTAHDPENTDPDPTIPPPHTGDPDLTPRTDRQAAPFAGRRIRAALVGTGGIARGSHLPALARLAEEGETEVVAAVDIDVDSVERLCSENGIPHPYTDLDRMLEEQRPDLVSICTPPVLHREQTVAALRAGAWVWCEKPPVPTLADFDAVEAAEDPDGGPFAAIVFQHRFGSGPRHVGRLLAEGALGRPLVAHCQTTWYRDAAYYAVPWRGRWRTEGGGPAMGHGIHQMDLLLDLLGPWSEVRAMAGRLVHDVETEDVSTALVRFRDGALATVVNSVLSPDEVSRIRIDCQRATVELTHLYGHSNGDWRITPAPEVPEEEAAAWRDFGADVPSSHLEQLRELVAAMRAGVRPRSSGADGRTSLELITALYKSAFTGTTVRAGEIRPGDPYYTALHGGARGWAPGTSGTTEATLTTGTPGTDKKTEVTAVTEVSAAVPGEEASA</sequence>
<keyword evidence="5" id="KW-1185">Reference proteome</keyword>
<feature type="domain" description="Gfo/Idh/MocA-like oxidoreductase N-terminal" evidence="2">
    <location>
        <begin position="48"/>
        <end position="160"/>
    </location>
</feature>
<feature type="domain" description="GFO/IDH/MocA-like oxidoreductase" evidence="3">
    <location>
        <begin position="182"/>
        <end position="301"/>
    </location>
</feature>
<proteinExistence type="predicted"/>
<dbReference type="PANTHER" id="PTHR43249">
    <property type="entry name" value="UDP-N-ACETYL-2-AMINO-2-DEOXY-D-GLUCURONATE OXIDASE"/>
    <property type="match status" value="1"/>
</dbReference>
<organism evidence="4 5">
    <name type="scientific">Streptomyces gibsoniae</name>
    <dbReference type="NCBI Taxonomy" id="3075529"/>
    <lineage>
        <taxon>Bacteria</taxon>
        <taxon>Bacillati</taxon>
        <taxon>Actinomycetota</taxon>
        <taxon>Actinomycetes</taxon>
        <taxon>Kitasatosporales</taxon>
        <taxon>Streptomycetaceae</taxon>
        <taxon>Streptomyces</taxon>
    </lineage>
</organism>
<accession>A0ABU2U5D9</accession>
<dbReference type="InterPro" id="IPR052515">
    <property type="entry name" value="Gfo/Idh/MocA_Oxidoreductase"/>
</dbReference>
<dbReference type="InterPro" id="IPR055170">
    <property type="entry name" value="GFO_IDH_MocA-like_dom"/>
</dbReference>
<dbReference type="SUPFAM" id="SSF55347">
    <property type="entry name" value="Glyceraldehyde-3-phosphate dehydrogenase-like, C-terminal domain"/>
    <property type="match status" value="1"/>
</dbReference>
<gene>
    <name evidence="4" type="ORF">RM764_35345</name>
</gene>
<feature type="compositionally biased region" description="Low complexity" evidence="1">
    <location>
        <begin position="410"/>
        <end position="425"/>
    </location>
</feature>
<evidence type="ECO:0000313" key="4">
    <source>
        <dbReference type="EMBL" id="MDT0468207.1"/>
    </source>
</evidence>